<comment type="caution">
    <text evidence="2">The sequence shown here is derived from an EMBL/GenBank/DDBJ whole genome shotgun (WGS) entry which is preliminary data.</text>
</comment>
<dbReference type="EMBL" id="BSOO01000002">
    <property type="protein sequence ID" value="GLR46522.1"/>
    <property type="molecule type" value="Genomic_DNA"/>
</dbReference>
<protein>
    <submittedName>
        <fullName evidence="2">Uncharacterized protein</fullName>
    </submittedName>
</protein>
<dbReference type="Proteomes" id="UP001156703">
    <property type="component" value="Unassembled WGS sequence"/>
</dbReference>
<keyword evidence="1" id="KW-1133">Transmembrane helix</keyword>
<keyword evidence="1" id="KW-0812">Transmembrane</keyword>
<keyword evidence="3" id="KW-1185">Reference proteome</keyword>
<feature type="transmembrane region" description="Helical" evidence="1">
    <location>
        <begin position="96"/>
        <end position="114"/>
    </location>
</feature>
<dbReference type="RefSeq" id="WP_029941493.1">
    <property type="nucleotide sequence ID" value="NZ_BSOO01000002.1"/>
</dbReference>
<gene>
    <name evidence="2" type="ORF">GCM10007925_02330</name>
</gene>
<evidence type="ECO:0000256" key="1">
    <source>
        <dbReference type="SAM" id="Phobius"/>
    </source>
</evidence>
<feature type="transmembrane region" description="Helical" evidence="1">
    <location>
        <begin position="26"/>
        <end position="46"/>
    </location>
</feature>
<keyword evidence="1" id="KW-0472">Membrane</keyword>
<organism evidence="2 3">
    <name type="scientific">Sphingomonas astaxanthinifaciens DSM 22298</name>
    <dbReference type="NCBI Taxonomy" id="1123267"/>
    <lineage>
        <taxon>Bacteria</taxon>
        <taxon>Pseudomonadati</taxon>
        <taxon>Pseudomonadota</taxon>
        <taxon>Alphaproteobacteria</taxon>
        <taxon>Sphingomonadales</taxon>
        <taxon>Sphingomonadaceae</taxon>
        <taxon>Sphingomonas</taxon>
    </lineage>
</organism>
<sequence length="118" mass="13141">MGYRQTTNYDPLFVTAKTRPKRPFNWVQWIGVGGEIAAVGILLWHLLVRLEALHARDIPVQYGTLAALVGMTLINSRKEDVPEVEDDLQKKRNRSFLTATLVFLGLLALVAVGVDLVA</sequence>
<accession>A0ABQ5Z7F9</accession>
<proteinExistence type="predicted"/>
<evidence type="ECO:0000313" key="2">
    <source>
        <dbReference type="EMBL" id="GLR46522.1"/>
    </source>
</evidence>
<reference evidence="3" key="1">
    <citation type="journal article" date="2019" name="Int. J. Syst. Evol. Microbiol.">
        <title>The Global Catalogue of Microorganisms (GCM) 10K type strain sequencing project: providing services to taxonomists for standard genome sequencing and annotation.</title>
        <authorList>
            <consortium name="The Broad Institute Genomics Platform"/>
            <consortium name="The Broad Institute Genome Sequencing Center for Infectious Disease"/>
            <person name="Wu L."/>
            <person name="Ma J."/>
        </authorList>
    </citation>
    <scope>NUCLEOTIDE SEQUENCE [LARGE SCALE GENOMIC DNA]</scope>
    <source>
        <strain evidence="3">NBRC 102146</strain>
    </source>
</reference>
<name>A0ABQ5Z7F9_9SPHN</name>
<feature type="transmembrane region" description="Helical" evidence="1">
    <location>
        <begin position="58"/>
        <end position="75"/>
    </location>
</feature>
<evidence type="ECO:0000313" key="3">
    <source>
        <dbReference type="Proteomes" id="UP001156703"/>
    </source>
</evidence>